<dbReference type="RefSeq" id="XP_029649091.1">
    <property type="nucleotide sequence ID" value="XM_029793231.2"/>
</dbReference>
<dbReference type="GO" id="GO:0005789">
    <property type="term" value="C:endoplasmic reticulum membrane"/>
    <property type="evidence" value="ECO:0007669"/>
    <property type="project" value="UniProtKB-SubCell"/>
</dbReference>
<accession>A0A6P7TJ06</accession>
<feature type="domain" description="FAM69 N-terminal" evidence="10">
    <location>
        <begin position="38"/>
        <end position="181"/>
    </location>
</feature>
<evidence type="ECO:0000256" key="2">
    <source>
        <dbReference type="ARBA" id="ARBA00006338"/>
    </source>
</evidence>
<evidence type="ECO:0000256" key="1">
    <source>
        <dbReference type="ARBA" id="ARBA00004648"/>
    </source>
</evidence>
<evidence type="ECO:0000256" key="3">
    <source>
        <dbReference type="ARBA" id="ARBA00022692"/>
    </source>
</evidence>
<dbReference type="AlphaFoldDB" id="A0A6P7TJ06"/>
<evidence type="ECO:0000313" key="13">
    <source>
        <dbReference type="RefSeq" id="XP_036367640.1"/>
    </source>
</evidence>
<comment type="subcellular location">
    <subcellularLocation>
        <location evidence="1">Endoplasmic reticulum membrane</location>
        <topology evidence="1">Single-pass type II membrane protein</topology>
    </subcellularLocation>
</comment>
<keyword evidence="7 9" id="KW-0472">Membrane</keyword>
<keyword evidence="3 9" id="KW-0812">Transmembrane</keyword>
<keyword evidence="6 9" id="KW-1133">Transmembrane helix</keyword>
<evidence type="ECO:0000256" key="9">
    <source>
        <dbReference type="SAM" id="Phobius"/>
    </source>
</evidence>
<dbReference type="PANTHER" id="PTHR21093">
    <property type="entry name" value="DIVERGENT PROTEIN KINASE DOMAIN 1C-RELATED"/>
    <property type="match status" value="1"/>
</dbReference>
<evidence type="ECO:0000256" key="8">
    <source>
        <dbReference type="ARBA" id="ARBA00023157"/>
    </source>
</evidence>
<dbReference type="KEGG" id="osn:115222865"/>
<organism evidence="11 12">
    <name type="scientific">Octopus sinensis</name>
    <name type="common">East Asian common octopus</name>
    <dbReference type="NCBI Taxonomy" id="2607531"/>
    <lineage>
        <taxon>Eukaryota</taxon>
        <taxon>Metazoa</taxon>
        <taxon>Spiralia</taxon>
        <taxon>Lophotrochozoa</taxon>
        <taxon>Mollusca</taxon>
        <taxon>Cephalopoda</taxon>
        <taxon>Coleoidea</taxon>
        <taxon>Octopodiformes</taxon>
        <taxon>Octopoda</taxon>
        <taxon>Incirrata</taxon>
        <taxon>Octopodidae</taxon>
        <taxon>Octopus</taxon>
    </lineage>
</organism>
<evidence type="ECO:0000313" key="12">
    <source>
        <dbReference type="RefSeq" id="XP_029649091.1"/>
    </source>
</evidence>
<dbReference type="PANTHER" id="PTHR21093:SF6">
    <property type="entry name" value="EF-HAND DOMAIN-CONTAINING PROTEIN"/>
    <property type="match status" value="1"/>
</dbReference>
<sequence length="424" mass="48805">MCSQKGILALILKDLLKSCTRSCLNYQVDLKLKAASNLLGISKKTMLVYSAFTGILLFSMLCVIVALYDPCNGRSIRDSLCELYEDGMVSGRLCYSLCKERVPVLSNCLKQQPNLKEFLWGRNLLVKVNMAPDNTNVLDTVLLEPWEGIKQDQFTRMIDKYLKEQLGPGDYTTTLHKILNFGDFNSNGLLTYGEARSLWSLLQHREFLLLLLFQDNDTFPRINGTCGSIYAVEHVANNKLFNMKSNSWLSIFLSDAYHWQFPVWKKRAKMSIGMIEFMMDIFEKNGVNYYMCNILPTSFGYTPRYDIKIIDILSVVSKHHLKTEMSNRSCYTDDDCTFSHNCKTQCNQELRKCSSDLVVPNLKILCDLLMDYLMYGAPNHITVDLERLLHQCQSLDNRQFSAEMDHAVLLNDLQLFIWSQIKYG</sequence>
<dbReference type="InterPro" id="IPR022049">
    <property type="entry name" value="FAM69_kinase_dom"/>
</dbReference>
<evidence type="ECO:0000313" key="11">
    <source>
        <dbReference type="Proteomes" id="UP000515154"/>
    </source>
</evidence>
<evidence type="ECO:0000259" key="10">
    <source>
        <dbReference type="SMART" id="SM01299"/>
    </source>
</evidence>
<dbReference type="Pfam" id="PF14875">
    <property type="entry name" value="PIP49_N"/>
    <property type="match status" value="1"/>
</dbReference>
<keyword evidence="5" id="KW-0735">Signal-anchor</keyword>
<feature type="transmembrane region" description="Helical" evidence="9">
    <location>
        <begin position="46"/>
        <end position="68"/>
    </location>
</feature>
<keyword evidence="4" id="KW-0256">Endoplasmic reticulum</keyword>
<keyword evidence="11" id="KW-1185">Reference proteome</keyword>
<comment type="similarity">
    <text evidence="2">Belongs to the DIPK family.</text>
</comment>
<keyword evidence="8" id="KW-1015">Disulfide bond</keyword>
<reference evidence="12 13" key="1">
    <citation type="submission" date="2025-08" db="UniProtKB">
        <authorList>
            <consortium name="RefSeq"/>
        </authorList>
    </citation>
    <scope>IDENTIFICATION</scope>
</reference>
<dbReference type="RefSeq" id="XP_036367640.1">
    <property type="nucleotide sequence ID" value="XM_036511747.1"/>
</dbReference>
<proteinExistence type="inferred from homology"/>
<evidence type="ECO:0000256" key="4">
    <source>
        <dbReference type="ARBA" id="ARBA00022824"/>
    </source>
</evidence>
<protein>
    <submittedName>
        <fullName evidence="12 13">Divergent protein kinase domain 1A isoform X1</fullName>
    </submittedName>
</protein>
<keyword evidence="12 13" id="KW-0418">Kinase</keyword>
<gene>
    <name evidence="12 13 14" type="primary">LOC115222865</name>
</gene>
<dbReference type="RefSeq" id="XP_036367641.1">
    <property type="nucleotide sequence ID" value="XM_036511748.1"/>
</dbReference>
<dbReference type="GO" id="GO:0016301">
    <property type="term" value="F:kinase activity"/>
    <property type="evidence" value="ECO:0007669"/>
    <property type="project" value="UniProtKB-KW"/>
</dbReference>
<evidence type="ECO:0000256" key="5">
    <source>
        <dbReference type="ARBA" id="ARBA00022968"/>
    </source>
</evidence>
<name>A0A6P7TJ06_9MOLL</name>
<dbReference type="SMART" id="SM01299">
    <property type="entry name" value="PIP49_N"/>
    <property type="match status" value="1"/>
</dbReference>
<keyword evidence="12 13" id="KW-0808">Transferase</keyword>
<dbReference type="Pfam" id="PF12260">
    <property type="entry name" value="PIP49_C"/>
    <property type="match status" value="1"/>
</dbReference>
<dbReference type="InterPro" id="IPR029244">
    <property type="entry name" value="FAM69_N"/>
</dbReference>
<dbReference type="Proteomes" id="UP000515154">
    <property type="component" value="Linkage group LG21"/>
</dbReference>
<evidence type="ECO:0000256" key="6">
    <source>
        <dbReference type="ARBA" id="ARBA00022989"/>
    </source>
</evidence>
<evidence type="ECO:0000256" key="7">
    <source>
        <dbReference type="ARBA" id="ARBA00023136"/>
    </source>
</evidence>
<evidence type="ECO:0000313" key="14">
    <source>
        <dbReference type="RefSeq" id="XP_036367641.1"/>
    </source>
</evidence>